<dbReference type="InterPro" id="IPR053206">
    <property type="entry name" value="Dimeric_xanthone_biosynth"/>
</dbReference>
<gene>
    <name evidence="1" type="ORF">QCA50_011050</name>
</gene>
<proteinExistence type="predicted"/>
<dbReference type="AlphaFoldDB" id="A0AAW0FY11"/>
<dbReference type="PANTHER" id="PTHR38048">
    <property type="entry name" value="EXPRESSED PROTEIN"/>
    <property type="match status" value="1"/>
</dbReference>
<dbReference type="PANTHER" id="PTHR38048:SF2">
    <property type="entry name" value="HEMERYTHRIN-LIKE DOMAIN-CONTAINING PROTEIN"/>
    <property type="match status" value="1"/>
</dbReference>
<dbReference type="EMBL" id="JASBNA010000019">
    <property type="protein sequence ID" value="KAK7685706.1"/>
    <property type="molecule type" value="Genomic_DNA"/>
</dbReference>
<name>A0AAW0FY11_9APHY</name>
<evidence type="ECO:0000313" key="2">
    <source>
        <dbReference type="Proteomes" id="UP001385951"/>
    </source>
</evidence>
<protein>
    <submittedName>
        <fullName evidence="1">Uncharacterized protein</fullName>
    </submittedName>
</protein>
<comment type="caution">
    <text evidence="1">The sequence shown here is derived from an EMBL/GenBank/DDBJ whole genome shotgun (WGS) entry which is preliminary data.</text>
</comment>
<evidence type="ECO:0000313" key="1">
    <source>
        <dbReference type="EMBL" id="KAK7685706.1"/>
    </source>
</evidence>
<sequence length="319" mass="37004">MTITIPPPALAPKDGYDLMQWTMIHAHEVIKRGYENILLYLEPARLPKSDTYNFLGYCLAWAQLLKEHHDGEGQQRFLFHTCLTGLLRFRAICLTRGTHHSTEAVVFPFLNKKLDFHNEIDQHKVIFSAVEKIIATINLYQADTSAYDPEYLKSLMVPLREPLYEHLDEEVVHLAPENLKVFTEDEIQGMFHDMVQWSKRNGSPFLTLPFMRCHVAPEFKAFWPQFPWFLRVVIIPWVLAWRHSGISFSTLMYYTAIISSNFTSTSDPPLRAFPEEDEVHETAYSTSLNKGIIIGEWEDLPLRPALLFTHITQFGSHLN</sequence>
<keyword evidence="2" id="KW-1185">Reference proteome</keyword>
<dbReference type="Proteomes" id="UP001385951">
    <property type="component" value="Unassembled WGS sequence"/>
</dbReference>
<reference evidence="1 2" key="1">
    <citation type="submission" date="2022-09" db="EMBL/GenBank/DDBJ databases">
        <authorList>
            <person name="Palmer J.M."/>
        </authorList>
    </citation>
    <scope>NUCLEOTIDE SEQUENCE [LARGE SCALE GENOMIC DNA]</scope>
    <source>
        <strain evidence="1 2">DSM 7382</strain>
    </source>
</reference>
<organism evidence="1 2">
    <name type="scientific">Cerrena zonata</name>
    <dbReference type="NCBI Taxonomy" id="2478898"/>
    <lineage>
        <taxon>Eukaryota</taxon>
        <taxon>Fungi</taxon>
        <taxon>Dikarya</taxon>
        <taxon>Basidiomycota</taxon>
        <taxon>Agaricomycotina</taxon>
        <taxon>Agaricomycetes</taxon>
        <taxon>Polyporales</taxon>
        <taxon>Cerrenaceae</taxon>
        <taxon>Cerrena</taxon>
    </lineage>
</organism>
<accession>A0AAW0FY11</accession>